<evidence type="ECO:0000259" key="3">
    <source>
        <dbReference type="PROSITE" id="PS51253"/>
    </source>
</evidence>
<proteinExistence type="predicted"/>
<dbReference type="AlphaFoldDB" id="A0A9P6KKX1"/>
<keyword evidence="2" id="KW-0539">Nucleus</keyword>
<dbReference type="InterPro" id="IPR006600">
    <property type="entry name" value="HTH_CenpB_DNA-bd_dom"/>
</dbReference>
<protein>
    <submittedName>
        <fullName evidence="4">Transposase</fullName>
    </submittedName>
</protein>
<comment type="caution">
    <text evidence="4">The sequence shown here is derived from an EMBL/GenBank/DDBJ whole genome shotgun (WGS) entry which is preliminary data.</text>
</comment>
<dbReference type="PROSITE" id="PS51253">
    <property type="entry name" value="HTH_CENPB"/>
    <property type="match status" value="1"/>
</dbReference>
<keyword evidence="5" id="KW-1185">Reference proteome</keyword>
<name>A0A9P6KKX1_9PLEO</name>
<dbReference type="Pfam" id="PF03221">
    <property type="entry name" value="HTH_Tnp_Tc5"/>
    <property type="match status" value="1"/>
</dbReference>
<dbReference type="Pfam" id="PF05225">
    <property type="entry name" value="HTH_psq"/>
    <property type="match status" value="1"/>
</dbReference>
<evidence type="ECO:0000256" key="1">
    <source>
        <dbReference type="ARBA" id="ARBA00023125"/>
    </source>
</evidence>
<sequence length="204" mass="23562">MKPQQHHLQSSKEGRINLAIASYQSNPSQSLRRLAASFDVPRSTLQTRLYGIKPKRETVSVNRKLRPIEEQSLVDWILDLNQRGFPPHIIDVRRMADHLLAARGQIPPPLPVGQKWVSRFIKTQPDLQTKWTRSFHSQRALCEDPVKISYWYKLVEECPITWSSALRGGWRTCTYPENGVLPCLACIQQENKKTQNEQSMITFS</sequence>
<reference evidence="4" key="1">
    <citation type="journal article" date="2020" name="Mol. Plant Microbe Interact.">
        <title>Genome Sequence of the Biocontrol Agent Coniothyrium minitans strain Conio (IMI 134523).</title>
        <authorList>
            <person name="Patel D."/>
            <person name="Shittu T.A."/>
            <person name="Baroncelli R."/>
            <person name="Muthumeenakshi S."/>
            <person name="Osborne T.H."/>
            <person name="Janganan T.K."/>
            <person name="Sreenivasaprasad S."/>
        </authorList>
    </citation>
    <scope>NUCLEOTIDE SEQUENCE</scope>
    <source>
        <strain evidence="4">Conio</strain>
    </source>
</reference>
<gene>
    <name evidence="4" type="ORF">PMIN01_11979</name>
</gene>
<evidence type="ECO:0000313" key="4">
    <source>
        <dbReference type="EMBL" id="KAF9730046.1"/>
    </source>
</evidence>
<dbReference type="OrthoDB" id="3691787at2759"/>
<accession>A0A9P6KKX1</accession>
<dbReference type="Proteomes" id="UP000756921">
    <property type="component" value="Unassembled WGS sequence"/>
</dbReference>
<feature type="domain" description="HTH CENPB-type" evidence="3">
    <location>
        <begin position="57"/>
        <end position="130"/>
    </location>
</feature>
<organism evidence="4 5">
    <name type="scientific">Paraphaeosphaeria minitans</name>
    <dbReference type="NCBI Taxonomy" id="565426"/>
    <lineage>
        <taxon>Eukaryota</taxon>
        <taxon>Fungi</taxon>
        <taxon>Dikarya</taxon>
        <taxon>Ascomycota</taxon>
        <taxon>Pezizomycotina</taxon>
        <taxon>Dothideomycetes</taxon>
        <taxon>Pleosporomycetidae</taxon>
        <taxon>Pleosporales</taxon>
        <taxon>Massarineae</taxon>
        <taxon>Didymosphaeriaceae</taxon>
        <taxon>Paraphaeosphaeria</taxon>
    </lineage>
</organism>
<keyword evidence="1" id="KW-0238">DNA-binding</keyword>
<dbReference type="InterPro" id="IPR007889">
    <property type="entry name" value="HTH_Psq"/>
</dbReference>
<evidence type="ECO:0000313" key="5">
    <source>
        <dbReference type="Proteomes" id="UP000756921"/>
    </source>
</evidence>
<dbReference type="GO" id="GO:0003677">
    <property type="term" value="F:DNA binding"/>
    <property type="evidence" value="ECO:0007669"/>
    <property type="project" value="UniProtKB-KW"/>
</dbReference>
<evidence type="ECO:0000256" key="2">
    <source>
        <dbReference type="ARBA" id="ARBA00023242"/>
    </source>
</evidence>
<dbReference type="SMART" id="SM00674">
    <property type="entry name" value="CENPB"/>
    <property type="match status" value="1"/>
</dbReference>
<dbReference type="EMBL" id="WJXW01000015">
    <property type="protein sequence ID" value="KAF9730046.1"/>
    <property type="molecule type" value="Genomic_DNA"/>
</dbReference>